<comment type="caution">
    <text evidence="1">The sequence shown here is derived from an EMBL/GenBank/DDBJ whole genome shotgun (WGS) entry which is preliminary data.</text>
</comment>
<evidence type="ECO:0000313" key="1">
    <source>
        <dbReference type="EMBL" id="KKK77747.1"/>
    </source>
</evidence>
<dbReference type="EMBL" id="LAZR01054808">
    <property type="protein sequence ID" value="KKK77747.1"/>
    <property type="molecule type" value="Genomic_DNA"/>
</dbReference>
<dbReference type="AlphaFoldDB" id="A0A0F8Y8J5"/>
<reference evidence="1" key="1">
    <citation type="journal article" date="2015" name="Nature">
        <title>Complex archaea that bridge the gap between prokaryotes and eukaryotes.</title>
        <authorList>
            <person name="Spang A."/>
            <person name="Saw J.H."/>
            <person name="Jorgensen S.L."/>
            <person name="Zaremba-Niedzwiedzka K."/>
            <person name="Martijn J."/>
            <person name="Lind A.E."/>
            <person name="van Eijk R."/>
            <person name="Schleper C."/>
            <person name="Guy L."/>
            <person name="Ettema T.J."/>
        </authorList>
    </citation>
    <scope>NUCLEOTIDE SEQUENCE</scope>
</reference>
<gene>
    <name evidence="1" type="ORF">LCGC14_2850460</name>
</gene>
<sequence>MNNQSKKKPTTILTFFEKGFYNEIEALELTKTEKTIFSKDMISLTPEERKNLIAKMKGK</sequence>
<accession>A0A0F8Y8J5</accession>
<proteinExistence type="predicted"/>
<organism evidence="1">
    <name type="scientific">marine sediment metagenome</name>
    <dbReference type="NCBI Taxonomy" id="412755"/>
    <lineage>
        <taxon>unclassified sequences</taxon>
        <taxon>metagenomes</taxon>
        <taxon>ecological metagenomes</taxon>
    </lineage>
</organism>
<protein>
    <submittedName>
        <fullName evidence="1">Uncharacterized protein</fullName>
    </submittedName>
</protein>
<name>A0A0F8Y8J5_9ZZZZ</name>